<dbReference type="CDD" id="cd05154">
    <property type="entry name" value="ACAD10_11_N-like"/>
    <property type="match status" value="1"/>
</dbReference>
<organism evidence="2 3">
    <name type="scientific">Mycobacterium paraseoulense</name>
    <dbReference type="NCBI Taxonomy" id="590652"/>
    <lineage>
        <taxon>Bacteria</taxon>
        <taxon>Bacillati</taxon>
        <taxon>Actinomycetota</taxon>
        <taxon>Actinomycetes</taxon>
        <taxon>Mycobacteriales</taxon>
        <taxon>Mycobacteriaceae</taxon>
        <taxon>Mycobacterium</taxon>
    </lineage>
</organism>
<evidence type="ECO:0000259" key="1">
    <source>
        <dbReference type="Pfam" id="PF01636"/>
    </source>
</evidence>
<dbReference type="AlphaFoldDB" id="A0A1X0IET4"/>
<dbReference type="Gene3D" id="3.30.200.20">
    <property type="entry name" value="Phosphorylase Kinase, domain 1"/>
    <property type="match status" value="1"/>
</dbReference>
<proteinExistence type="predicted"/>
<keyword evidence="3" id="KW-1185">Reference proteome</keyword>
<feature type="domain" description="Aminoglycoside phosphotransferase" evidence="1">
    <location>
        <begin position="34"/>
        <end position="277"/>
    </location>
</feature>
<dbReference type="STRING" id="590652.BST39_03980"/>
<dbReference type="SUPFAM" id="SSF56112">
    <property type="entry name" value="Protein kinase-like (PK-like)"/>
    <property type="match status" value="1"/>
</dbReference>
<dbReference type="Pfam" id="PF01636">
    <property type="entry name" value="APH"/>
    <property type="match status" value="1"/>
</dbReference>
<dbReference type="OrthoDB" id="3806873at2"/>
<dbReference type="InterPro" id="IPR011009">
    <property type="entry name" value="Kinase-like_dom_sf"/>
</dbReference>
<name>A0A1X0IET4_9MYCO</name>
<dbReference type="Proteomes" id="UP000192513">
    <property type="component" value="Unassembled WGS sequence"/>
</dbReference>
<reference evidence="2 3" key="1">
    <citation type="submission" date="2017-02" db="EMBL/GenBank/DDBJ databases">
        <title>The new phylogeny of genus Mycobacterium.</title>
        <authorList>
            <person name="Tortoli E."/>
            <person name="Trovato A."/>
            <person name="Cirillo D.M."/>
        </authorList>
    </citation>
    <scope>NUCLEOTIDE SEQUENCE [LARGE SCALE GENOMIC DNA]</scope>
    <source>
        <strain evidence="2 3">DSM 45000</strain>
    </source>
</reference>
<evidence type="ECO:0000313" key="2">
    <source>
        <dbReference type="EMBL" id="ORB45395.1"/>
    </source>
</evidence>
<accession>A0A1X0IET4</accession>
<dbReference type="PANTHER" id="PTHR21310">
    <property type="entry name" value="AMINOGLYCOSIDE PHOSPHOTRANSFERASE-RELATED-RELATED"/>
    <property type="match status" value="1"/>
</dbReference>
<dbReference type="InterPro" id="IPR051678">
    <property type="entry name" value="AGP_Transferase"/>
</dbReference>
<dbReference type="EMBL" id="MVIE01000004">
    <property type="protein sequence ID" value="ORB45395.1"/>
    <property type="molecule type" value="Genomic_DNA"/>
</dbReference>
<protein>
    <recommendedName>
        <fullName evidence="1">Aminoglycoside phosphotransferase domain-containing protein</fullName>
    </recommendedName>
</protein>
<dbReference type="RefSeq" id="WP_158086180.1">
    <property type="nucleotide sequence ID" value="NZ_AP022619.1"/>
</dbReference>
<dbReference type="InterPro" id="IPR041726">
    <property type="entry name" value="ACAD10_11_N"/>
</dbReference>
<gene>
    <name evidence="2" type="ORF">BST39_03980</name>
</gene>
<sequence>MTIATQRDIDATGRTLRRWFVAKAGARVVHDVEVTPSKSGFSNETVMCRVRWLDAASTEHDDSLVLRIEPTRHQLFPTSDALHQAAVMQALAGACRLPLPQIRFAEPESRWFGAAFYLMNRIDGRIPTDVPSYHQRGWVAELSAAERARLYDNALARLAELHQLDPRRVASVLSPKSSTGNPLQDYVEHVTAWARWADADLQINRSCITDGLRYVQRARPADVAPVVVWGDARIGNMIFGTDLSVVSMLDWEAATIGPAGIDVGWWLMFEEYICEAGGLNRLPGIPCREAILQHYESLRGCPVKDVSYFEVLAALVFSLINSRLATLLRNGGFDEQRAAQFAERSTAMLGRGLDVAGA</sequence>
<dbReference type="InterPro" id="IPR002575">
    <property type="entry name" value="Aminoglycoside_PTrfase"/>
</dbReference>
<dbReference type="Gene3D" id="3.90.1200.10">
    <property type="match status" value="1"/>
</dbReference>
<comment type="caution">
    <text evidence="2">The sequence shown here is derived from an EMBL/GenBank/DDBJ whole genome shotgun (WGS) entry which is preliminary data.</text>
</comment>
<evidence type="ECO:0000313" key="3">
    <source>
        <dbReference type="Proteomes" id="UP000192513"/>
    </source>
</evidence>